<dbReference type="InterPro" id="IPR027462">
    <property type="entry name" value="ZapD_C"/>
</dbReference>
<organism evidence="6 7">
    <name type="scientific">Idiomarina tyrosinivorans</name>
    <dbReference type="NCBI Taxonomy" id="1445662"/>
    <lineage>
        <taxon>Bacteria</taxon>
        <taxon>Pseudomonadati</taxon>
        <taxon>Pseudomonadota</taxon>
        <taxon>Gammaproteobacteria</taxon>
        <taxon>Alteromonadales</taxon>
        <taxon>Idiomarinaceae</taxon>
        <taxon>Idiomarina</taxon>
    </lineage>
</organism>
<reference evidence="6 7" key="1">
    <citation type="journal article" date="2011" name="Front. Microbiol.">
        <title>Genomic signatures of strain selection and enhancement in Bacillus atrophaeus var. globigii, a historical biowarfare simulant.</title>
        <authorList>
            <person name="Gibbons H.S."/>
            <person name="Broomall S.M."/>
            <person name="McNew L.A."/>
            <person name="Daligault H."/>
            <person name="Chapman C."/>
            <person name="Bruce D."/>
            <person name="Karavis M."/>
            <person name="Krepps M."/>
            <person name="McGregor P.A."/>
            <person name="Hong C."/>
            <person name="Park K.H."/>
            <person name="Akmal A."/>
            <person name="Feldman A."/>
            <person name="Lin J.S."/>
            <person name="Chang W.E."/>
            <person name="Higgs B.W."/>
            <person name="Demirev P."/>
            <person name="Lindquist J."/>
            <person name="Liem A."/>
            <person name="Fochler E."/>
            <person name="Read T.D."/>
            <person name="Tapia R."/>
            <person name="Johnson S."/>
            <person name="Bishop-Lilly K.A."/>
            <person name="Detter C."/>
            <person name="Han C."/>
            <person name="Sozhamannan S."/>
            <person name="Rosenzweig C.N."/>
            <person name="Skowronski E.W."/>
        </authorList>
    </citation>
    <scope>NUCLEOTIDE SEQUENCE [LARGE SCALE GENOMIC DNA]</scope>
    <source>
        <strain evidence="6 7">CC-PW-9</strain>
    </source>
</reference>
<dbReference type="SUPFAM" id="SSF160950">
    <property type="entry name" value="YacF-like"/>
    <property type="match status" value="1"/>
</dbReference>
<dbReference type="GO" id="GO:0000917">
    <property type="term" value="P:division septum assembly"/>
    <property type="evidence" value="ECO:0007669"/>
    <property type="project" value="UniProtKB-KW"/>
</dbReference>
<dbReference type="Gene3D" id="1.10.3900.10">
    <property type="entry name" value="YacF-like"/>
    <property type="match status" value="1"/>
</dbReference>
<dbReference type="OrthoDB" id="5294622at2"/>
<dbReference type="AlphaFoldDB" id="A0A432ZQF3"/>
<protein>
    <recommendedName>
        <fullName evidence="5">Cell division protein ZapD</fullName>
    </recommendedName>
    <alternativeName>
        <fullName evidence="5">Z ring-associated protein D</fullName>
    </alternativeName>
</protein>
<dbReference type="PANTHER" id="PTHR39455:SF1">
    <property type="entry name" value="CELL DIVISION PROTEIN ZAPD"/>
    <property type="match status" value="1"/>
</dbReference>
<dbReference type="InterPro" id="IPR036268">
    <property type="entry name" value="ZapD_sf"/>
</dbReference>
<proteinExistence type="inferred from homology"/>
<comment type="subunit">
    <text evidence="5">Interacts with FtsZ.</text>
</comment>
<sequence length="258" mass="29175">MSSQASLFEQPILYEFPLQEKVRNYLRLEQLSARLKQCCDVQGGDSFHYFTVLFNLLELVERSDCRNDLIKDLERRLAAAEQWQSHPGVDKVALAATVKDIQQLLQALQDSVKATLALKSDKFLASLRQRFSMPGITAYFDLPQLNYWCAQPHTVKVKQRQQWAQAFEPLQQAVMMALKFLRENAELAPLTAVNGLIQGSGEGLILLRIEVPATVSAYPVVSGHKQRYTIRFINADSNANSSSYPHTVECRVATCQDK</sequence>
<comment type="caution">
    <text evidence="6">The sequence shown here is derived from an EMBL/GenBank/DDBJ whole genome shotgun (WGS) entry which is preliminary data.</text>
</comment>
<evidence type="ECO:0000256" key="5">
    <source>
        <dbReference type="HAMAP-Rule" id="MF_01092"/>
    </source>
</evidence>
<dbReference type="GO" id="GO:0005737">
    <property type="term" value="C:cytoplasm"/>
    <property type="evidence" value="ECO:0007669"/>
    <property type="project" value="UniProtKB-SubCell"/>
</dbReference>
<evidence type="ECO:0000256" key="1">
    <source>
        <dbReference type="ARBA" id="ARBA00022490"/>
    </source>
</evidence>
<dbReference type="EMBL" id="PIQH01000006">
    <property type="protein sequence ID" value="RUO80068.1"/>
    <property type="molecule type" value="Genomic_DNA"/>
</dbReference>
<dbReference type="InterPro" id="IPR009777">
    <property type="entry name" value="ZapD"/>
</dbReference>
<name>A0A432ZQF3_9GAMM</name>
<keyword evidence="2 5" id="KW-0132">Cell division</keyword>
<evidence type="ECO:0000256" key="2">
    <source>
        <dbReference type="ARBA" id="ARBA00022618"/>
    </source>
</evidence>
<dbReference type="Proteomes" id="UP000287996">
    <property type="component" value="Unassembled WGS sequence"/>
</dbReference>
<dbReference type="Pfam" id="PF07072">
    <property type="entry name" value="ZapD"/>
    <property type="match status" value="1"/>
</dbReference>
<comment type="subcellular location">
    <subcellularLocation>
        <location evidence="5">Cytoplasm</location>
    </subcellularLocation>
    <text evidence="5">Localizes to mid-cell in an FtsZ-dependent manner.</text>
</comment>
<keyword evidence="3 5" id="KW-0717">Septation</keyword>
<comment type="function">
    <text evidence="5">Cell division factor that enhances FtsZ-ring assembly. Directly interacts with FtsZ and promotes bundling of FtsZ protofilaments, with a reduction in FtsZ GTPase activity.</text>
</comment>
<dbReference type="GO" id="GO:0043093">
    <property type="term" value="P:FtsZ-dependent cytokinesis"/>
    <property type="evidence" value="ECO:0007669"/>
    <property type="project" value="UniProtKB-UniRule"/>
</dbReference>
<dbReference type="Gene3D" id="2.60.440.10">
    <property type="entry name" value="YacF-like domains"/>
    <property type="match status" value="1"/>
</dbReference>
<keyword evidence="7" id="KW-1185">Reference proteome</keyword>
<gene>
    <name evidence="5" type="primary">zapD</name>
    <name evidence="6" type="ORF">CWI84_07140</name>
</gene>
<comment type="similarity">
    <text evidence="5">Belongs to the ZapD family.</text>
</comment>
<accession>A0A432ZQF3</accession>
<dbReference type="PANTHER" id="PTHR39455">
    <property type="entry name" value="CELL DIVISION PROTEIN ZAPD"/>
    <property type="match status" value="1"/>
</dbReference>
<keyword evidence="4 5" id="KW-0131">Cell cycle</keyword>
<evidence type="ECO:0000313" key="7">
    <source>
        <dbReference type="Proteomes" id="UP000287996"/>
    </source>
</evidence>
<evidence type="ECO:0000313" key="6">
    <source>
        <dbReference type="EMBL" id="RUO80068.1"/>
    </source>
</evidence>
<dbReference type="GO" id="GO:0032153">
    <property type="term" value="C:cell division site"/>
    <property type="evidence" value="ECO:0007669"/>
    <property type="project" value="TreeGrafter"/>
</dbReference>
<evidence type="ECO:0000256" key="3">
    <source>
        <dbReference type="ARBA" id="ARBA00023210"/>
    </source>
</evidence>
<dbReference type="HAMAP" id="MF_01092">
    <property type="entry name" value="ZapD"/>
    <property type="match status" value="1"/>
</dbReference>
<evidence type="ECO:0000256" key="4">
    <source>
        <dbReference type="ARBA" id="ARBA00023306"/>
    </source>
</evidence>
<keyword evidence="1 5" id="KW-0963">Cytoplasm</keyword>
<dbReference type="RefSeq" id="WP_126841905.1">
    <property type="nucleotide sequence ID" value="NZ_PIQH01000006.1"/>
</dbReference>